<comment type="caution">
    <text evidence="2">The sequence shown here is derived from an EMBL/GenBank/DDBJ whole genome shotgun (WGS) entry which is preliminary data.</text>
</comment>
<gene>
    <name evidence="2" type="ORF">EV659_107117</name>
</gene>
<evidence type="ECO:0000313" key="2">
    <source>
        <dbReference type="EMBL" id="TCP33507.1"/>
    </source>
</evidence>
<dbReference type="InParanoid" id="A0A4R2PEF0"/>
<dbReference type="InterPro" id="IPR013154">
    <property type="entry name" value="ADH-like_N"/>
</dbReference>
<evidence type="ECO:0000313" key="3">
    <source>
        <dbReference type="Proteomes" id="UP000295399"/>
    </source>
</evidence>
<dbReference type="SMART" id="SM00829">
    <property type="entry name" value="PKS_ER"/>
    <property type="match status" value="1"/>
</dbReference>
<keyword evidence="3" id="KW-1185">Reference proteome</keyword>
<name>A0A4R2PEF0_RHOSA</name>
<proteinExistence type="predicted"/>
<dbReference type="Pfam" id="PF08240">
    <property type="entry name" value="ADH_N"/>
    <property type="match status" value="1"/>
</dbReference>
<feature type="domain" description="Enoyl reductase (ER)" evidence="1">
    <location>
        <begin position="11"/>
        <end position="322"/>
    </location>
</feature>
<dbReference type="Pfam" id="PF00107">
    <property type="entry name" value="ADH_zinc_N"/>
    <property type="match status" value="1"/>
</dbReference>
<dbReference type="RefSeq" id="WP_132708785.1">
    <property type="nucleotide sequence ID" value="NZ_JACIGF010000007.1"/>
</dbReference>
<reference evidence="2 3" key="1">
    <citation type="submission" date="2019-03" db="EMBL/GenBank/DDBJ databases">
        <title>Genomic Encyclopedia of Type Strains, Phase IV (KMG-IV): sequencing the most valuable type-strain genomes for metagenomic binning, comparative biology and taxonomic classification.</title>
        <authorList>
            <person name="Goeker M."/>
        </authorList>
    </citation>
    <scope>NUCLEOTIDE SEQUENCE [LARGE SCALE GENOMIC DNA]</scope>
    <source>
        <strain evidence="2 3">DSM 2132</strain>
    </source>
</reference>
<dbReference type="AlphaFoldDB" id="A0A4R2PEF0"/>
<dbReference type="SUPFAM" id="SSF50129">
    <property type="entry name" value="GroES-like"/>
    <property type="match status" value="1"/>
</dbReference>
<dbReference type="FunCoup" id="A0A4R2PEF0">
    <property type="interactions" value="485"/>
</dbReference>
<dbReference type="PANTHER" id="PTHR43677:SF4">
    <property type="entry name" value="QUINONE OXIDOREDUCTASE-LIKE PROTEIN 2"/>
    <property type="match status" value="1"/>
</dbReference>
<dbReference type="EMBL" id="SLXO01000007">
    <property type="protein sequence ID" value="TCP33507.1"/>
    <property type="molecule type" value="Genomic_DNA"/>
</dbReference>
<dbReference type="Gene3D" id="3.40.50.720">
    <property type="entry name" value="NAD(P)-binding Rossmann-like Domain"/>
    <property type="match status" value="1"/>
</dbReference>
<dbReference type="OrthoDB" id="4190732at2"/>
<dbReference type="SUPFAM" id="SSF51735">
    <property type="entry name" value="NAD(P)-binding Rossmann-fold domains"/>
    <property type="match status" value="1"/>
</dbReference>
<dbReference type="InterPro" id="IPR011032">
    <property type="entry name" value="GroES-like_sf"/>
</dbReference>
<dbReference type="CDD" id="cd08241">
    <property type="entry name" value="QOR1"/>
    <property type="match status" value="1"/>
</dbReference>
<accession>A0A4R2PEF0</accession>
<evidence type="ECO:0000259" key="1">
    <source>
        <dbReference type="SMART" id="SM00829"/>
    </source>
</evidence>
<protein>
    <submittedName>
        <fullName evidence="2">NADPH2:quinone reductase</fullName>
    </submittedName>
</protein>
<dbReference type="Gene3D" id="3.90.180.10">
    <property type="entry name" value="Medium-chain alcohol dehydrogenases, catalytic domain"/>
    <property type="match status" value="1"/>
</dbReference>
<dbReference type="Proteomes" id="UP000295399">
    <property type="component" value="Unassembled WGS sequence"/>
</dbReference>
<dbReference type="InterPro" id="IPR036291">
    <property type="entry name" value="NAD(P)-bd_dom_sf"/>
</dbReference>
<dbReference type="InterPro" id="IPR051397">
    <property type="entry name" value="Zn-ADH-like_protein"/>
</dbReference>
<dbReference type="GO" id="GO:0016491">
    <property type="term" value="F:oxidoreductase activity"/>
    <property type="evidence" value="ECO:0007669"/>
    <property type="project" value="InterPro"/>
</dbReference>
<dbReference type="InterPro" id="IPR013149">
    <property type="entry name" value="ADH-like_C"/>
</dbReference>
<sequence length="325" mass="33611">MKWMAVDEPTGLDALRLAEVATPEPGPGQVRVRIAACGVNFADTLMVKGQYQVRPEPPFAPGIEIAGRVDALGAGVTQLREGQPVAAIVGHGGLAEQAVLDARLALPLPETMDLVEAAAFPVAYGTSHIGLDHRAGLRAGETLVVHGAGGGVGLTAVEIGKRLGARVIATAGSQAKLDAARAKGADLTIDYASEDVRQAIKDATDGRGADVIYDPVGGAAFDASLRAIAFEGRIVVVGFASGTIPQIPANILLVKNVSAVGLHWGLYADKRPEVLVRSLQTLMGWYAAGEIRPHVSATYPLADAGRALADLAERRATGKVVVTMG</sequence>
<organism evidence="2 3">
    <name type="scientific">Rhodothalassium salexigens DSM 2132</name>
    <dbReference type="NCBI Taxonomy" id="1188247"/>
    <lineage>
        <taxon>Bacteria</taxon>
        <taxon>Pseudomonadati</taxon>
        <taxon>Pseudomonadota</taxon>
        <taxon>Alphaproteobacteria</taxon>
        <taxon>Rhodothalassiales</taxon>
        <taxon>Rhodothalassiaceae</taxon>
        <taxon>Rhodothalassium</taxon>
    </lineage>
</organism>
<dbReference type="InterPro" id="IPR020843">
    <property type="entry name" value="ER"/>
</dbReference>
<dbReference type="PANTHER" id="PTHR43677">
    <property type="entry name" value="SHORT-CHAIN DEHYDROGENASE/REDUCTASE"/>
    <property type="match status" value="1"/>
</dbReference>